<keyword evidence="2" id="KW-0032">Aminotransferase</keyword>
<evidence type="ECO:0000313" key="2">
    <source>
        <dbReference type="RefSeq" id="XP_019087908.1"/>
    </source>
</evidence>
<reference evidence="2" key="2">
    <citation type="submission" date="2025-08" db="UniProtKB">
        <authorList>
            <consortium name="RefSeq"/>
        </authorList>
    </citation>
    <scope>IDENTIFICATION</scope>
    <source>
        <tissue evidence="2">Leaf</tissue>
    </source>
</reference>
<evidence type="ECO:0000313" key="1">
    <source>
        <dbReference type="Proteomes" id="UP000694864"/>
    </source>
</evidence>
<keyword evidence="2" id="KW-0808">Transferase</keyword>
<sequence>MENYRSVNWQFSGSEAAKKAAAATLGSYTSRIMSRCDPNGKPILPPLSEAPETSHTAEKAVVKAVLDGSGNAYAPSIGLPAAKR</sequence>
<proteinExistence type="predicted"/>
<reference evidence="1" key="1">
    <citation type="journal article" date="2014" name="Nat. Commun.">
        <title>The emerging biofuel crop Camelina sativa retains a highly undifferentiated hexaploid genome structure.</title>
        <authorList>
            <person name="Kagale S."/>
            <person name="Koh C."/>
            <person name="Nixon J."/>
            <person name="Bollina V."/>
            <person name="Clarke W.E."/>
            <person name="Tuteja R."/>
            <person name="Spillane C."/>
            <person name="Robinson S.J."/>
            <person name="Links M.G."/>
            <person name="Clarke C."/>
            <person name="Higgins E.E."/>
            <person name="Huebert T."/>
            <person name="Sharpe A.G."/>
            <person name="Parkin I.A."/>
        </authorList>
    </citation>
    <scope>NUCLEOTIDE SEQUENCE [LARGE SCALE GENOMIC DNA]</scope>
    <source>
        <strain evidence="1">cv. DH55</strain>
    </source>
</reference>
<dbReference type="RefSeq" id="XP_019087908.1">
    <property type="nucleotide sequence ID" value="XM_019232363.1"/>
</dbReference>
<dbReference type="GO" id="GO:0008483">
    <property type="term" value="F:transaminase activity"/>
    <property type="evidence" value="ECO:0007669"/>
    <property type="project" value="UniProtKB-KW"/>
</dbReference>
<protein>
    <submittedName>
        <fullName evidence="2">Probable aminotransferase TAT4</fullName>
    </submittedName>
</protein>
<organism evidence="1 2">
    <name type="scientific">Camelina sativa</name>
    <name type="common">False flax</name>
    <name type="synonym">Myagrum sativum</name>
    <dbReference type="NCBI Taxonomy" id="90675"/>
    <lineage>
        <taxon>Eukaryota</taxon>
        <taxon>Viridiplantae</taxon>
        <taxon>Streptophyta</taxon>
        <taxon>Embryophyta</taxon>
        <taxon>Tracheophyta</taxon>
        <taxon>Spermatophyta</taxon>
        <taxon>Magnoliopsida</taxon>
        <taxon>eudicotyledons</taxon>
        <taxon>Gunneridae</taxon>
        <taxon>Pentapetalae</taxon>
        <taxon>rosids</taxon>
        <taxon>malvids</taxon>
        <taxon>Brassicales</taxon>
        <taxon>Brassicaceae</taxon>
        <taxon>Camelineae</taxon>
        <taxon>Camelina</taxon>
    </lineage>
</organism>
<keyword evidence="1" id="KW-1185">Reference proteome</keyword>
<dbReference type="GeneID" id="109127498"/>
<gene>
    <name evidence="2" type="primary">LOC109127498</name>
</gene>
<name>A0ABM1QMC0_CAMSA</name>
<accession>A0ABM1QMC0</accession>
<dbReference type="Proteomes" id="UP000694864">
    <property type="component" value="Chromosome 11"/>
</dbReference>